<reference evidence="1" key="1">
    <citation type="journal article" date="2014" name="Front. Microbiol.">
        <title>High frequency of phylogenetically diverse reductive dehalogenase-homologous genes in deep subseafloor sedimentary metagenomes.</title>
        <authorList>
            <person name="Kawai M."/>
            <person name="Futagami T."/>
            <person name="Toyoda A."/>
            <person name="Takaki Y."/>
            <person name="Nishi S."/>
            <person name="Hori S."/>
            <person name="Arai W."/>
            <person name="Tsubouchi T."/>
            <person name="Morono Y."/>
            <person name="Uchiyama I."/>
            <person name="Ito T."/>
            <person name="Fujiyama A."/>
            <person name="Inagaki F."/>
            <person name="Takami H."/>
        </authorList>
    </citation>
    <scope>NUCLEOTIDE SEQUENCE</scope>
    <source>
        <strain evidence="1">Expedition CK06-06</strain>
    </source>
</reference>
<gene>
    <name evidence="1" type="ORF">S01H1_18830</name>
</gene>
<dbReference type="EMBL" id="BARS01010101">
    <property type="protein sequence ID" value="GAF89771.1"/>
    <property type="molecule type" value="Genomic_DNA"/>
</dbReference>
<organism evidence="1">
    <name type="scientific">marine sediment metagenome</name>
    <dbReference type="NCBI Taxonomy" id="412755"/>
    <lineage>
        <taxon>unclassified sequences</taxon>
        <taxon>metagenomes</taxon>
        <taxon>ecological metagenomes</taxon>
    </lineage>
</organism>
<proteinExistence type="predicted"/>
<name>X0TRD4_9ZZZZ</name>
<sequence>MPARDQGDKKAMEDEFNELERCNNLSLIELQDNAYDLGYARGVADADEAEREEA</sequence>
<protein>
    <submittedName>
        <fullName evidence="1">Uncharacterized protein</fullName>
    </submittedName>
</protein>
<comment type="caution">
    <text evidence="1">The sequence shown here is derived from an EMBL/GenBank/DDBJ whole genome shotgun (WGS) entry which is preliminary data.</text>
</comment>
<dbReference type="AlphaFoldDB" id="X0TRD4"/>
<accession>X0TRD4</accession>
<evidence type="ECO:0000313" key="1">
    <source>
        <dbReference type="EMBL" id="GAF89771.1"/>
    </source>
</evidence>